<dbReference type="SUPFAM" id="SSF53163">
    <property type="entry name" value="HybD-like"/>
    <property type="match status" value="1"/>
</dbReference>
<organism evidence="1 2">
    <name type="scientific">Thiohalobacter thiocyanaticus</name>
    <dbReference type="NCBI Taxonomy" id="585455"/>
    <lineage>
        <taxon>Bacteria</taxon>
        <taxon>Pseudomonadati</taxon>
        <taxon>Pseudomonadota</taxon>
        <taxon>Gammaproteobacteria</taxon>
        <taxon>Thiohalobacterales</taxon>
        <taxon>Thiohalobacteraceae</taxon>
        <taxon>Thiohalobacter</taxon>
    </lineage>
</organism>
<reference evidence="1 2" key="1">
    <citation type="journal article" date="2010" name="Int. J. Syst. Evol. Microbiol.">
        <title>Thiohalobacter thiocyanaticus gen. nov., sp. nov., a moderately halophilic, sulfur-oxidizing gammaproteobacterium from hypersaline lakes, that utilizes thiocyanate.</title>
        <authorList>
            <person name="Sorokin D.Y."/>
            <person name="Kovaleva O.L."/>
            <person name="Tourova T.P."/>
            <person name="Muyzer G."/>
        </authorList>
    </citation>
    <scope>NUCLEOTIDE SEQUENCE [LARGE SCALE GENOMIC DNA]</scope>
    <source>
        <strain evidence="1 2">Hrh1</strain>
    </source>
</reference>
<accession>A0A426QM83</accession>
<dbReference type="RefSeq" id="WP_125182211.1">
    <property type="nucleotide sequence ID" value="NZ_QZMU01000001.1"/>
</dbReference>
<protein>
    <recommendedName>
        <fullName evidence="3">Hydrogenase maturation protease</fullName>
    </recommendedName>
</protein>
<evidence type="ECO:0008006" key="3">
    <source>
        <dbReference type="Google" id="ProtNLM"/>
    </source>
</evidence>
<dbReference type="Gene3D" id="3.40.50.1450">
    <property type="entry name" value="HybD-like"/>
    <property type="match status" value="1"/>
</dbReference>
<proteinExistence type="predicted"/>
<dbReference type="Proteomes" id="UP000287798">
    <property type="component" value="Unassembled WGS sequence"/>
</dbReference>
<name>A0A426QM83_9GAMM</name>
<dbReference type="EMBL" id="QZMU01000001">
    <property type="protein sequence ID" value="RRQ22870.1"/>
    <property type="molecule type" value="Genomic_DNA"/>
</dbReference>
<comment type="caution">
    <text evidence="1">The sequence shown here is derived from an EMBL/GenBank/DDBJ whole genome shotgun (WGS) entry which is preliminary data.</text>
</comment>
<evidence type="ECO:0000313" key="1">
    <source>
        <dbReference type="EMBL" id="RRQ22870.1"/>
    </source>
</evidence>
<keyword evidence="2" id="KW-1185">Reference proteome</keyword>
<sequence>MSHLHQALGVFGIGSAGGIDALGWAAVDYLHTALCDHPAAGCIRWYISRAPADMLPRWDGLDRVILLDAMPVTGPDAGPRWVTPQALEAAGGLSSHGLGIREAVELAAALGMRPRLLILGLGVDPEAGQTPADWLAQQGPALTHAVTARLQDMQSDEAL</sequence>
<gene>
    <name evidence="1" type="ORF">D6C00_13655</name>
</gene>
<dbReference type="InterPro" id="IPR023430">
    <property type="entry name" value="Pept_HybD-like_dom_sf"/>
</dbReference>
<dbReference type="OrthoDB" id="9808862at2"/>
<dbReference type="AlphaFoldDB" id="A0A426QM83"/>
<evidence type="ECO:0000313" key="2">
    <source>
        <dbReference type="Proteomes" id="UP000287798"/>
    </source>
</evidence>